<gene>
    <name evidence="2" type="ORF">LshimejAT787_0100170</name>
</gene>
<evidence type="ECO:0000256" key="1">
    <source>
        <dbReference type="SAM" id="MobiDB-lite"/>
    </source>
</evidence>
<name>A0A9P3UHP9_LYOSH</name>
<feature type="compositionally biased region" description="Polar residues" evidence="1">
    <location>
        <begin position="47"/>
        <end position="60"/>
    </location>
</feature>
<dbReference type="AlphaFoldDB" id="A0A9P3UHP9"/>
<dbReference type="Pfam" id="PF12223">
    <property type="entry name" value="DUF3602"/>
    <property type="match status" value="1"/>
</dbReference>
<proteinExistence type="predicted"/>
<dbReference type="Proteomes" id="UP001063166">
    <property type="component" value="Unassembled WGS sequence"/>
</dbReference>
<accession>A0A9P3UHP9</accession>
<dbReference type="PANTHER" id="PTHR34693">
    <property type="entry name" value="PROTEIN PAR32"/>
    <property type="match status" value="1"/>
</dbReference>
<keyword evidence="3" id="KW-1185">Reference proteome</keyword>
<feature type="region of interest" description="Disordered" evidence="1">
    <location>
        <begin position="1"/>
        <end position="25"/>
    </location>
</feature>
<dbReference type="EMBL" id="BRPK01000001">
    <property type="protein sequence ID" value="GLB33132.1"/>
    <property type="molecule type" value="Genomic_DNA"/>
</dbReference>
<protein>
    <submittedName>
        <fullName evidence="2">Uncharacterized protein</fullName>
    </submittedName>
</protein>
<dbReference type="InterPro" id="IPR022024">
    <property type="entry name" value="DUF3602"/>
</dbReference>
<feature type="compositionally biased region" description="Basic and acidic residues" evidence="1">
    <location>
        <begin position="227"/>
        <end position="238"/>
    </location>
</feature>
<dbReference type="OrthoDB" id="2537432at2759"/>
<comment type="caution">
    <text evidence="2">The sequence shown here is derived from an EMBL/GenBank/DDBJ whole genome shotgun (WGS) entry which is preliminary data.</text>
</comment>
<evidence type="ECO:0000313" key="3">
    <source>
        <dbReference type="Proteomes" id="UP001063166"/>
    </source>
</evidence>
<feature type="compositionally biased region" description="Basic and acidic residues" evidence="1">
    <location>
        <begin position="62"/>
        <end position="72"/>
    </location>
</feature>
<dbReference type="InterPro" id="IPR053203">
    <property type="entry name" value="Cisplatin_resist-associated"/>
</dbReference>
<organism evidence="2 3">
    <name type="scientific">Lyophyllum shimeji</name>
    <name type="common">Hon-shimeji</name>
    <name type="synonym">Tricholoma shimeji</name>
    <dbReference type="NCBI Taxonomy" id="47721"/>
    <lineage>
        <taxon>Eukaryota</taxon>
        <taxon>Fungi</taxon>
        <taxon>Dikarya</taxon>
        <taxon>Basidiomycota</taxon>
        <taxon>Agaricomycotina</taxon>
        <taxon>Agaricomycetes</taxon>
        <taxon>Agaricomycetidae</taxon>
        <taxon>Agaricales</taxon>
        <taxon>Tricholomatineae</taxon>
        <taxon>Lyophyllaceae</taxon>
        <taxon>Lyophyllum</taxon>
    </lineage>
</organism>
<dbReference type="PANTHER" id="PTHR34693:SF1">
    <property type="entry name" value="PROTEIN PAR32"/>
    <property type="match status" value="1"/>
</dbReference>
<evidence type="ECO:0000313" key="2">
    <source>
        <dbReference type="EMBL" id="GLB33132.1"/>
    </source>
</evidence>
<sequence length="317" mass="32477">MMMSQPAPTTDRNASVSPTRRTSFGNALATLGAKITRTLSRDEATLTADSETRSVSTVASTAKDRSQSRGREVYQSSGRGGAGNIRQASLSRDARPPGGPDDFSVVRGREPVPAATRSFSTGRGGVGNIRSPSRDPTTTTTEEEQDVLNAAISAAQNAPHSSGRGGAGNISLSHSLSHSISHSHSLSRSRSRGPRSPIRSTGRGGVGNMIDEGAAAAVEEHEEEEEEARRNANGREHGGGGASASVHSTARGGTANLTAAPSPPVEHPHAHAHVHVRAPSPPRVGEYESTGRGGAGNMVRDRARSAGAAGAGAGARG</sequence>
<feature type="compositionally biased region" description="Low complexity" evidence="1">
    <location>
        <begin position="170"/>
        <end position="184"/>
    </location>
</feature>
<reference evidence="2" key="1">
    <citation type="submission" date="2022-07" db="EMBL/GenBank/DDBJ databases">
        <title>The genome of Lyophyllum shimeji provides insight into the initial evolution of ectomycorrhizal fungal genome.</title>
        <authorList>
            <person name="Kobayashi Y."/>
            <person name="Shibata T."/>
            <person name="Hirakawa H."/>
            <person name="Shigenobu S."/>
            <person name="Nishiyama T."/>
            <person name="Yamada A."/>
            <person name="Hasebe M."/>
            <person name="Kawaguchi M."/>
        </authorList>
    </citation>
    <scope>NUCLEOTIDE SEQUENCE</scope>
    <source>
        <strain evidence="2">AT787</strain>
    </source>
</reference>
<feature type="region of interest" description="Disordered" evidence="1">
    <location>
        <begin position="37"/>
        <end position="317"/>
    </location>
</feature>